<evidence type="ECO:0000313" key="3">
    <source>
        <dbReference type="Proteomes" id="UP001620405"/>
    </source>
</evidence>
<dbReference type="Pfam" id="PF03992">
    <property type="entry name" value="ABM"/>
    <property type="match status" value="1"/>
</dbReference>
<dbReference type="Gene3D" id="3.30.70.100">
    <property type="match status" value="1"/>
</dbReference>
<accession>A0ABW8IWS3</accession>
<name>A0ABW8IWS3_9GAMM</name>
<sequence>MSSELSTNSPGFVVLYRWRLHPGMESSFIEAWSRLSDLLRSERGSLGSRLHHGSDGLWYSYAQWPSAQARKDAFSAGSVDLHASAQIERAIAEGYPEVTLEPVADFLVVPAHNVT</sequence>
<evidence type="ECO:0000313" key="2">
    <source>
        <dbReference type="EMBL" id="MFK2874452.1"/>
    </source>
</evidence>
<dbReference type="InterPro" id="IPR007138">
    <property type="entry name" value="ABM_dom"/>
</dbReference>
<keyword evidence="3" id="KW-1185">Reference proteome</keyword>
<comment type="caution">
    <text evidence="2">The sequence shown here is derived from an EMBL/GenBank/DDBJ whole genome shotgun (WGS) entry which is preliminary data.</text>
</comment>
<keyword evidence="2" id="KW-0560">Oxidoreductase</keyword>
<feature type="domain" description="ABM" evidence="1">
    <location>
        <begin position="12"/>
        <end position="71"/>
    </location>
</feature>
<dbReference type="RefSeq" id="WP_284401838.1">
    <property type="nucleotide sequence ID" value="NZ_BSNQ01000009.1"/>
</dbReference>
<reference evidence="2 3" key="1">
    <citation type="submission" date="2020-10" db="EMBL/GenBank/DDBJ databases">
        <title>Phylogeny of dyella-like bacteria.</title>
        <authorList>
            <person name="Fu J."/>
        </authorList>
    </citation>
    <scope>NUCLEOTIDE SEQUENCE [LARGE SCALE GENOMIC DNA]</scope>
    <source>
        <strain evidence="2 3">DHOB07</strain>
    </source>
</reference>
<proteinExistence type="predicted"/>
<organism evidence="2 3">
    <name type="scientific">Dyella lipolytica</name>
    <dbReference type="NCBI Taxonomy" id="1867835"/>
    <lineage>
        <taxon>Bacteria</taxon>
        <taxon>Pseudomonadati</taxon>
        <taxon>Pseudomonadota</taxon>
        <taxon>Gammaproteobacteria</taxon>
        <taxon>Lysobacterales</taxon>
        <taxon>Rhodanobacteraceae</taxon>
        <taxon>Dyella</taxon>
    </lineage>
</organism>
<dbReference type="GO" id="GO:0004497">
    <property type="term" value="F:monooxygenase activity"/>
    <property type="evidence" value="ECO:0007669"/>
    <property type="project" value="UniProtKB-KW"/>
</dbReference>
<evidence type="ECO:0000259" key="1">
    <source>
        <dbReference type="Pfam" id="PF03992"/>
    </source>
</evidence>
<dbReference type="SUPFAM" id="SSF54909">
    <property type="entry name" value="Dimeric alpha+beta barrel"/>
    <property type="match status" value="1"/>
</dbReference>
<dbReference type="Proteomes" id="UP001620405">
    <property type="component" value="Unassembled WGS sequence"/>
</dbReference>
<dbReference type="EMBL" id="JADIKG010000012">
    <property type="protein sequence ID" value="MFK2874452.1"/>
    <property type="molecule type" value="Genomic_DNA"/>
</dbReference>
<dbReference type="InterPro" id="IPR011008">
    <property type="entry name" value="Dimeric_a/b-barrel"/>
</dbReference>
<keyword evidence="2" id="KW-0503">Monooxygenase</keyword>
<gene>
    <name evidence="2" type="ORF">ISP13_12985</name>
</gene>
<protein>
    <submittedName>
        <fullName evidence="2">Antibiotic biosynthesis monooxygenase</fullName>
    </submittedName>
</protein>